<feature type="non-terminal residue" evidence="2">
    <location>
        <position position="240"/>
    </location>
</feature>
<proteinExistence type="predicted"/>
<accession>A0ABX1JU53</accession>
<protein>
    <submittedName>
        <fullName evidence="2">Alpha/beta hydrolase</fullName>
    </submittedName>
</protein>
<dbReference type="EMBL" id="JAAZSR010000771">
    <property type="protein sequence ID" value="NKX52824.1"/>
    <property type="molecule type" value="Genomic_DNA"/>
</dbReference>
<keyword evidence="2" id="KW-0378">Hydrolase</keyword>
<dbReference type="InterPro" id="IPR013595">
    <property type="entry name" value="Pept_S33_TAP-like_C"/>
</dbReference>
<evidence type="ECO:0000313" key="2">
    <source>
        <dbReference type="EMBL" id="NKX52824.1"/>
    </source>
</evidence>
<dbReference type="Pfam" id="PF08386">
    <property type="entry name" value="Abhydrolase_4"/>
    <property type="match status" value="1"/>
</dbReference>
<dbReference type="GO" id="GO:0016787">
    <property type="term" value="F:hydrolase activity"/>
    <property type="evidence" value="ECO:0007669"/>
    <property type="project" value="UniProtKB-KW"/>
</dbReference>
<dbReference type="SUPFAM" id="SSF53474">
    <property type="entry name" value="alpha/beta-Hydrolases"/>
    <property type="match status" value="1"/>
</dbReference>
<organism evidence="2 3">
    <name type="scientific">Arthrobacter deserti</name>
    <dbReference type="NCBI Taxonomy" id="1742687"/>
    <lineage>
        <taxon>Bacteria</taxon>
        <taxon>Bacillati</taxon>
        <taxon>Actinomycetota</taxon>
        <taxon>Actinomycetes</taxon>
        <taxon>Micrococcales</taxon>
        <taxon>Micrococcaceae</taxon>
        <taxon>Arthrobacter</taxon>
    </lineage>
</organism>
<comment type="caution">
    <text evidence="2">The sequence shown here is derived from an EMBL/GenBank/DDBJ whole genome shotgun (WGS) entry which is preliminary data.</text>
</comment>
<dbReference type="Proteomes" id="UP000523795">
    <property type="component" value="Unassembled WGS sequence"/>
</dbReference>
<gene>
    <name evidence="2" type="ORF">HER39_20055</name>
</gene>
<dbReference type="InterPro" id="IPR029058">
    <property type="entry name" value="AB_hydrolase_fold"/>
</dbReference>
<name>A0ABX1JU53_9MICC</name>
<reference evidence="2 3" key="1">
    <citation type="submission" date="2020-04" db="EMBL/GenBank/DDBJ databases">
        <authorList>
            <person name="Liu S."/>
        </authorList>
    </citation>
    <scope>NUCLEOTIDE SEQUENCE [LARGE SCALE GENOMIC DNA]</scope>
    <source>
        <strain evidence="2 3">CGMCC 1.15091</strain>
    </source>
</reference>
<dbReference type="Gene3D" id="3.40.50.1820">
    <property type="entry name" value="alpha/beta hydrolase"/>
    <property type="match status" value="1"/>
</dbReference>
<sequence length="240" mass="25604">LGQAKGFEQALRSYVESCLAGPDCPLTGSVDEAVAQVQELIRTVEGSPPTAQDGRLVPVTTFVTGLITPLYDDASWPALTQALASALRGDPTDMLWLADITAQRDENGHYTGNTSFAFTAVNCLDYPMDADLPAMRRQAAELEEASPTFGRYLAYGATTCQNWPHKPVREPAPVRAEGAAPIVVIGTTGDPATPYEWAESLADSLSSASLVTFKGEGHTAYPRGGRCIQDVVDSYFVDGT</sequence>
<evidence type="ECO:0000259" key="1">
    <source>
        <dbReference type="Pfam" id="PF08386"/>
    </source>
</evidence>
<evidence type="ECO:0000313" key="3">
    <source>
        <dbReference type="Proteomes" id="UP000523795"/>
    </source>
</evidence>
<feature type="non-terminal residue" evidence="2">
    <location>
        <position position="1"/>
    </location>
</feature>
<keyword evidence="3" id="KW-1185">Reference proteome</keyword>
<feature type="domain" description="Peptidase S33 tripeptidyl aminopeptidase-like C-terminal" evidence="1">
    <location>
        <begin position="146"/>
        <end position="240"/>
    </location>
</feature>